<evidence type="ECO:0000256" key="4">
    <source>
        <dbReference type="ARBA" id="ARBA00022475"/>
    </source>
</evidence>
<evidence type="ECO:0000256" key="8">
    <source>
        <dbReference type="SAM" id="Phobius"/>
    </source>
</evidence>
<proteinExistence type="inferred from homology"/>
<evidence type="ECO:0000256" key="7">
    <source>
        <dbReference type="ARBA" id="ARBA00023136"/>
    </source>
</evidence>
<comment type="caution">
    <text evidence="9">The sequence shown here is derived from an EMBL/GenBank/DDBJ whole genome shotgun (WGS) entry which is preliminary data.</text>
</comment>
<feature type="transmembrane region" description="Helical" evidence="8">
    <location>
        <begin position="20"/>
        <end position="45"/>
    </location>
</feature>
<evidence type="ECO:0000256" key="2">
    <source>
        <dbReference type="ARBA" id="ARBA00009773"/>
    </source>
</evidence>
<feature type="transmembrane region" description="Helical" evidence="8">
    <location>
        <begin position="66"/>
        <end position="86"/>
    </location>
</feature>
<dbReference type="InterPro" id="IPR002549">
    <property type="entry name" value="AI-2E-like"/>
</dbReference>
<evidence type="ECO:0000256" key="1">
    <source>
        <dbReference type="ARBA" id="ARBA00004651"/>
    </source>
</evidence>
<keyword evidence="6 8" id="KW-1133">Transmembrane helix</keyword>
<feature type="transmembrane region" description="Helical" evidence="8">
    <location>
        <begin position="166"/>
        <end position="188"/>
    </location>
</feature>
<evidence type="ECO:0008006" key="11">
    <source>
        <dbReference type="Google" id="ProtNLM"/>
    </source>
</evidence>
<keyword evidence="4" id="KW-1003">Cell membrane</keyword>
<dbReference type="GO" id="GO:0055085">
    <property type="term" value="P:transmembrane transport"/>
    <property type="evidence" value="ECO:0007669"/>
    <property type="project" value="TreeGrafter"/>
</dbReference>
<keyword evidence="5 8" id="KW-0812">Transmembrane</keyword>
<evidence type="ECO:0000256" key="5">
    <source>
        <dbReference type="ARBA" id="ARBA00022692"/>
    </source>
</evidence>
<dbReference type="AlphaFoldDB" id="A0A2H0KAT1"/>
<protein>
    <recommendedName>
        <fullName evidence="11">AI-2E family transporter</fullName>
    </recommendedName>
</protein>
<keyword evidence="7 8" id="KW-0472">Membrane</keyword>
<feature type="transmembrane region" description="Helical" evidence="8">
    <location>
        <begin position="222"/>
        <end position="244"/>
    </location>
</feature>
<reference evidence="9 10" key="1">
    <citation type="submission" date="2017-09" db="EMBL/GenBank/DDBJ databases">
        <title>Depth-based differentiation of microbial function through sediment-hosted aquifers and enrichment of novel symbionts in the deep terrestrial subsurface.</title>
        <authorList>
            <person name="Probst A.J."/>
            <person name="Ladd B."/>
            <person name="Jarett J.K."/>
            <person name="Geller-Mcgrath D.E."/>
            <person name="Sieber C.M."/>
            <person name="Emerson J.B."/>
            <person name="Anantharaman K."/>
            <person name="Thomas B.C."/>
            <person name="Malmstrom R."/>
            <person name="Stieglmeier M."/>
            <person name="Klingl A."/>
            <person name="Woyke T."/>
            <person name="Ryan C.M."/>
            <person name="Banfield J.F."/>
        </authorList>
    </citation>
    <scope>NUCLEOTIDE SEQUENCE [LARGE SCALE GENOMIC DNA]</scope>
    <source>
        <strain evidence="9">CG11_big_fil_rev_8_21_14_0_20_46_11</strain>
    </source>
</reference>
<feature type="transmembrane region" description="Helical" evidence="8">
    <location>
        <begin position="250"/>
        <end position="270"/>
    </location>
</feature>
<feature type="transmembrane region" description="Helical" evidence="8">
    <location>
        <begin position="277"/>
        <end position="304"/>
    </location>
</feature>
<sequence length="371" mass="40166">MSLSPENPMSISTGTMFRAALVVLFFALLFYIRDIILVVLTAVVIASATEPLTTWFKKIRISRLPAVLITYVGLSLVFLGVFYSFVPSLLSDTSQFLRAVPQILEKIPDSFSVATNETTVRQGADLAQTLSRGISYGASEPSSFTAVFNDLSQILSSFANGFWDNISVVFGGIISFLLIVVLSFYLAVQEDGVAAFLRVVTPLHHEAYVVGLWKRAQKKIGLWIQGQILLAVLVGVLVYLGLTVLGVKNALFLAALAAIFETIPLFGPIISAIPGIAIAYATGTFFAVAGFPSALIVAGLYIFIQQFENHLIYPLVVKKIVGVPPLLVILALIIGAQLAGFLGLILSVPIAATLMEFFDDLERKKMQDQKA</sequence>
<dbReference type="PANTHER" id="PTHR21716:SF53">
    <property type="entry name" value="PERMEASE PERM-RELATED"/>
    <property type="match status" value="1"/>
</dbReference>
<evidence type="ECO:0000313" key="10">
    <source>
        <dbReference type="Proteomes" id="UP000229342"/>
    </source>
</evidence>
<dbReference type="GO" id="GO:0005886">
    <property type="term" value="C:plasma membrane"/>
    <property type="evidence" value="ECO:0007669"/>
    <property type="project" value="UniProtKB-SubCell"/>
</dbReference>
<dbReference type="Proteomes" id="UP000229342">
    <property type="component" value="Unassembled WGS sequence"/>
</dbReference>
<comment type="similarity">
    <text evidence="2">Belongs to the autoinducer-2 exporter (AI-2E) (TC 2.A.86) family.</text>
</comment>
<keyword evidence="3" id="KW-0813">Transport</keyword>
<dbReference type="EMBL" id="PCVG01000062">
    <property type="protein sequence ID" value="PIQ68317.1"/>
    <property type="molecule type" value="Genomic_DNA"/>
</dbReference>
<dbReference type="PANTHER" id="PTHR21716">
    <property type="entry name" value="TRANSMEMBRANE PROTEIN"/>
    <property type="match status" value="1"/>
</dbReference>
<organism evidence="9 10">
    <name type="scientific">Candidatus Taylorbacteria bacterium CG11_big_fil_rev_8_21_14_0_20_46_11</name>
    <dbReference type="NCBI Taxonomy" id="1975025"/>
    <lineage>
        <taxon>Bacteria</taxon>
        <taxon>Candidatus Tayloriibacteriota</taxon>
    </lineage>
</organism>
<comment type="subcellular location">
    <subcellularLocation>
        <location evidence="1">Cell membrane</location>
        <topology evidence="1">Multi-pass membrane protein</topology>
    </subcellularLocation>
</comment>
<evidence type="ECO:0000313" key="9">
    <source>
        <dbReference type="EMBL" id="PIQ68317.1"/>
    </source>
</evidence>
<evidence type="ECO:0000256" key="6">
    <source>
        <dbReference type="ARBA" id="ARBA00022989"/>
    </source>
</evidence>
<name>A0A2H0KAT1_9BACT</name>
<dbReference type="Pfam" id="PF01594">
    <property type="entry name" value="AI-2E_transport"/>
    <property type="match status" value="1"/>
</dbReference>
<feature type="transmembrane region" description="Helical" evidence="8">
    <location>
        <begin position="324"/>
        <end position="357"/>
    </location>
</feature>
<accession>A0A2H0KAT1</accession>
<evidence type="ECO:0000256" key="3">
    <source>
        <dbReference type="ARBA" id="ARBA00022448"/>
    </source>
</evidence>
<gene>
    <name evidence="9" type="ORF">COV91_04825</name>
</gene>